<keyword evidence="3" id="KW-1185">Reference proteome</keyword>
<dbReference type="AlphaFoldDB" id="A0A835QHE3"/>
<sequence length="132" mass="14354">MVFGDAHVTSAPHNYSGGRGGRQGAGLGEHSSGRVAQVKYYGDKGEEAGAELNAGLARDGSNEAHFFSFSSNASSDFEVADLVDGHSLYACSINYHIDCWLSVVYASGTYRNYIQLLCWRRSWLKSFGHLPL</sequence>
<feature type="region of interest" description="Disordered" evidence="1">
    <location>
        <begin position="1"/>
        <end position="31"/>
    </location>
</feature>
<evidence type="ECO:0000313" key="2">
    <source>
        <dbReference type="EMBL" id="KAG0472594.1"/>
    </source>
</evidence>
<comment type="caution">
    <text evidence="2">The sequence shown here is derived from an EMBL/GenBank/DDBJ whole genome shotgun (WGS) entry which is preliminary data.</text>
</comment>
<feature type="compositionally biased region" description="Gly residues" evidence="1">
    <location>
        <begin position="17"/>
        <end position="27"/>
    </location>
</feature>
<proteinExistence type="predicted"/>
<name>A0A835QHE3_VANPL</name>
<evidence type="ECO:0000313" key="3">
    <source>
        <dbReference type="Proteomes" id="UP000636800"/>
    </source>
</evidence>
<dbReference type="Proteomes" id="UP000636800">
    <property type="component" value="Chromosome 7"/>
</dbReference>
<dbReference type="EMBL" id="JADCNL010000007">
    <property type="protein sequence ID" value="KAG0472594.1"/>
    <property type="molecule type" value="Genomic_DNA"/>
</dbReference>
<reference evidence="2 3" key="1">
    <citation type="journal article" date="2020" name="Nat. Food">
        <title>A phased Vanilla planifolia genome enables genetic improvement of flavour and production.</title>
        <authorList>
            <person name="Hasing T."/>
            <person name="Tang H."/>
            <person name="Brym M."/>
            <person name="Khazi F."/>
            <person name="Huang T."/>
            <person name="Chambers A.H."/>
        </authorList>
    </citation>
    <scope>NUCLEOTIDE SEQUENCE [LARGE SCALE GENOMIC DNA]</scope>
    <source>
        <tissue evidence="2">Leaf</tissue>
    </source>
</reference>
<gene>
    <name evidence="2" type="ORF">HPP92_014451</name>
</gene>
<protein>
    <submittedName>
        <fullName evidence="2">Uncharacterized protein</fullName>
    </submittedName>
</protein>
<accession>A0A835QHE3</accession>
<organism evidence="2 3">
    <name type="scientific">Vanilla planifolia</name>
    <name type="common">Vanilla</name>
    <dbReference type="NCBI Taxonomy" id="51239"/>
    <lineage>
        <taxon>Eukaryota</taxon>
        <taxon>Viridiplantae</taxon>
        <taxon>Streptophyta</taxon>
        <taxon>Embryophyta</taxon>
        <taxon>Tracheophyta</taxon>
        <taxon>Spermatophyta</taxon>
        <taxon>Magnoliopsida</taxon>
        <taxon>Liliopsida</taxon>
        <taxon>Asparagales</taxon>
        <taxon>Orchidaceae</taxon>
        <taxon>Vanilloideae</taxon>
        <taxon>Vanilleae</taxon>
        <taxon>Vanilla</taxon>
    </lineage>
</organism>
<evidence type="ECO:0000256" key="1">
    <source>
        <dbReference type="SAM" id="MobiDB-lite"/>
    </source>
</evidence>